<feature type="region of interest" description="Disordered" evidence="1">
    <location>
        <begin position="230"/>
        <end position="250"/>
    </location>
</feature>
<evidence type="ECO:0000313" key="4">
    <source>
        <dbReference type="Proteomes" id="UP000076609"/>
    </source>
</evidence>
<dbReference type="RefSeq" id="WP_066688731.1">
    <property type="nucleotide sequence ID" value="NZ_CP117025.1"/>
</dbReference>
<dbReference type="Proteomes" id="UP000076609">
    <property type="component" value="Unassembled WGS sequence"/>
</dbReference>
<dbReference type="PANTHER" id="PTHR37951:SF1">
    <property type="entry name" value="TYPE VI SECRETION SYSTEM COMPONENT TSSA1"/>
    <property type="match status" value="1"/>
</dbReference>
<gene>
    <name evidence="3" type="ORF">AVT10_10345</name>
</gene>
<evidence type="ECO:0000259" key="2">
    <source>
        <dbReference type="Pfam" id="PF06812"/>
    </source>
</evidence>
<dbReference type="PANTHER" id="PTHR37951">
    <property type="entry name" value="CYTOPLASMIC PROTEIN-RELATED"/>
    <property type="match status" value="1"/>
</dbReference>
<feature type="domain" description="ImpA N-terminal" evidence="2">
    <location>
        <begin position="8"/>
        <end position="117"/>
    </location>
</feature>
<evidence type="ECO:0000256" key="1">
    <source>
        <dbReference type="SAM" id="MobiDB-lite"/>
    </source>
</evidence>
<dbReference type="InterPro" id="IPR010657">
    <property type="entry name" value="ImpA_N"/>
</dbReference>
<protein>
    <recommendedName>
        <fullName evidence="2">ImpA N-terminal domain-containing protein</fullName>
    </recommendedName>
</protein>
<keyword evidence="4" id="KW-1185">Reference proteome</keyword>
<dbReference type="Pfam" id="PF06812">
    <property type="entry name" value="ImpA_N"/>
    <property type="match status" value="1"/>
</dbReference>
<name>A0ABR5YFP5_9SPHN</name>
<organism evidence="3 4">
    <name type="scientific">Sphingomonas hankookensis</name>
    <dbReference type="NCBI Taxonomy" id="563996"/>
    <lineage>
        <taxon>Bacteria</taxon>
        <taxon>Pseudomonadati</taxon>
        <taxon>Pseudomonadota</taxon>
        <taxon>Alphaproteobacteria</taxon>
        <taxon>Sphingomonadales</taxon>
        <taxon>Sphingomonadaceae</taxon>
        <taxon>Sphingomonas</taxon>
    </lineage>
</organism>
<comment type="caution">
    <text evidence="3">The sequence shown here is derived from an EMBL/GenBank/DDBJ whole genome shotgun (WGS) entry which is preliminary data.</text>
</comment>
<sequence length="329" mass="35258">MIDRETLLQPVSDDAPAGPDLSYDPAREVIEQAFASPPDEVDWDATIRAIVAQMGETRDLWLAVYLARAGARAGRLAVVGDALDLLAGYVERFWDSVHPSVEEYGVEGRRGACESLVRIGEFLAPLRRVPLIDHPRLGSFSGGDFERFAAEGAAADGYGPFRAALADTPVDRIVEEREQLEALRAAILRTDRVLSERSEAVGQTGTNFAATYDTIDSILDAMRSFGAAEPAEPAAGDAGDSPAIAITSPASAPGRIASRDDVARAIDSIIDYYGRAEPSSPIPIALVRIKGWITMDFVSILDDIAPGSRNEALSVLRSRNETDGGSDLM</sequence>
<accession>A0ABR5YFP5</accession>
<dbReference type="InterPro" id="IPR017740">
    <property type="entry name" value="TssA-like"/>
</dbReference>
<feature type="region of interest" description="Disordered" evidence="1">
    <location>
        <begin position="1"/>
        <end position="22"/>
    </location>
</feature>
<evidence type="ECO:0000313" key="3">
    <source>
        <dbReference type="EMBL" id="KZE17720.1"/>
    </source>
</evidence>
<proteinExistence type="predicted"/>
<dbReference type="EMBL" id="LQQO01000005">
    <property type="protein sequence ID" value="KZE17720.1"/>
    <property type="molecule type" value="Genomic_DNA"/>
</dbReference>
<reference evidence="4" key="1">
    <citation type="submission" date="2016-01" db="EMBL/GenBank/DDBJ databases">
        <title>Draft genome of Chromobacterium sp. F49.</title>
        <authorList>
            <person name="Hong K.W."/>
        </authorList>
    </citation>
    <scope>NUCLEOTIDE SEQUENCE [LARGE SCALE GENOMIC DNA]</scope>
    <source>
        <strain evidence="4">CN3</strain>
    </source>
</reference>